<gene>
    <name evidence="6" type="ORF">HLB09_12895</name>
</gene>
<evidence type="ECO:0000256" key="4">
    <source>
        <dbReference type="SAM" id="MobiDB-lite"/>
    </source>
</evidence>
<dbReference type="InterPro" id="IPR050743">
    <property type="entry name" value="2-oxoacid_DH_E2_comp"/>
</dbReference>
<dbReference type="Proteomes" id="UP000555552">
    <property type="component" value="Unassembled WGS sequence"/>
</dbReference>
<dbReference type="GO" id="GO:0016407">
    <property type="term" value="F:acetyltransferase activity"/>
    <property type="evidence" value="ECO:0007669"/>
    <property type="project" value="TreeGrafter"/>
</dbReference>
<dbReference type="SUPFAM" id="SSF52777">
    <property type="entry name" value="CoA-dependent acyltransferases"/>
    <property type="match status" value="1"/>
</dbReference>
<name>A0A849BL09_9ACTN</name>
<keyword evidence="3" id="KW-0012">Acyltransferase</keyword>
<dbReference type="EMBL" id="JABEMA010000231">
    <property type="protein sequence ID" value="NNH23969.1"/>
    <property type="molecule type" value="Genomic_DNA"/>
</dbReference>
<evidence type="ECO:0000256" key="1">
    <source>
        <dbReference type="ARBA" id="ARBA00001938"/>
    </source>
</evidence>
<dbReference type="AlphaFoldDB" id="A0A849BL09"/>
<feature type="compositionally biased region" description="Basic and acidic residues" evidence="4">
    <location>
        <begin position="76"/>
        <end position="85"/>
    </location>
</feature>
<feature type="domain" description="2-oxoacid dehydrogenase acyltransferase catalytic" evidence="5">
    <location>
        <begin position="183"/>
        <end position="305"/>
    </location>
</feature>
<protein>
    <recommendedName>
        <fullName evidence="5">2-oxoacid dehydrogenase acyltransferase catalytic domain-containing protein</fullName>
    </recommendedName>
</protein>
<dbReference type="PANTHER" id="PTHR43178">
    <property type="entry name" value="DIHYDROLIPOAMIDE ACETYLTRANSFERASE COMPONENT OF PYRUVATE DEHYDROGENASE COMPLEX"/>
    <property type="match status" value="1"/>
</dbReference>
<dbReference type="InterPro" id="IPR001078">
    <property type="entry name" value="2-oxoacid_DH_actylTfrase"/>
</dbReference>
<dbReference type="GO" id="GO:0031405">
    <property type="term" value="F:lipoic acid binding"/>
    <property type="evidence" value="ECO:0007669"/>
    <property type="project" value="TreeGrafter"/>
</dbReference>
<dbReference type="InterPro" id="IPR023213">
    <property type="entry name" value="CAT-like_dom_sf"/>
</dbReference>
<evidence type="ECO:0000256" key="3">
    <source>
        <dbReference type="ARBA" id="ARBA00023315"/>
    </source>
</evidence>
<dbReference type="Pfam" id="PF00198">
    <property type="entry name" value="2-oxoacid_dh"/>
    <property type="match status" value="1"/>
</dbReference>
<organism evidence="6 7">
    <name type="scientific">Pseudokineococcus marinus</name>
    <dbReference type="NCBI Taxonomy" id="351215"/>
    <lineage>
        <taxon>Bacteria</taxon>
        <taxon>Bacillati</taxon>
        <taxon>Actinomycetota</taxon>
        <taxon>Actinomycetes</taxon>
        <taxon>Kineosporiales</taxon>
        <taxon>Kineosporiaceae</taxon>
        <taxon>Pseudokineococcus</taxon>
    </lineage>
</organism>
<evidence type="ECO:0000313" key="6">
    <source>
        <dbReference type="EMBL" id="NNH23969.1"/>
    </source>
</evidence>
<dbReference type="GO" id="GO:0005737">
    <property type="term" value="C:cytoplasm"/>
    <property type="evidence" value="ECO:0007669"/>
    <property type="project" value="TreeGrafter"/>
</dbReference>
<evidence type="ECO:0000259" key="5">
    <source>
        <dbReference type="Pfam" id="PF00198"/>
    </source>
</evidence>
<dbReference type="PANTHER" id="PTHR43178:SF5">
    <property type="entry name" value="LIPOAMIDE ACYLTRANSFERASE COMPONENT OF BRANCHED-CHAIN ALPHA-KETO ACID DEHYDROGENASE COMPLEX, MITOCHONDRIAL"/>
    <property type="match status" value="1"/>
</dbReference>
<dbReference type="Gene3D" id="3.30.559.10">
    <property type="entry name" value="Chloramphenicol acetyltransferase-like domain"/>
    <property type="match status" value="1"/>
</dbReference>
<proteinExistence type="predicted"/>
<reference evidence="6 7" key="1">
    <citation type="submission" date="2020-05" db="EMBL/GenBank/DDBJ databases">
        <title>MicrobeNet Type strains.</title>
        <authorList>
            <person name="Nicholson A.C."/>
        </authorList>
    </citation>
    <scope>NUCLEOTIDE SEQUENCE [LARGE SCALE GENOMIC DNA]</scope>
    <source>
        <strain evidence="6 7">JCM 14547</strain>
    </source>
</reference>
<sequence length="309" mass="32367">MQVLGQLALQLLHLLLQPLDGLVVVEDGRDADDEDEAGDEAQHGEDEAADGETAAGDADALGHRDADDAEDEADDAEHQRQRREQQGQGRQQRRQAEDEGEGRRRARLRGLGRPRALALRDALAGRGAGTRARAQNGGPPLLVAPVVVAPVVAPLVVRGARGPGQRLGAAAVRVPADVVGGPVVVVVARDAHALDLLELARALGELTTTAREGRTAPEAMTGGSFTITNIGSLGIEAGAPLLNPGQTGILALGSVAQRPWVHKGRVRPRWTTTLGLTVDHRVVDGAQAGRFLADVAAVLERPSQAVVWS</sequence>
<feature type="region of interest" description="Disordered" evidence="4">
    <location>
        <begin position="30"/>
        <end position="111"/>
    </location>
</feature>
<keyword evidence="7" id="KW-1185">Reference proteome</keyword>
<comment type="caution">
    <text evidence="6">The sequence shown here is derived from an EMBL/GenBank/DDBJ whole genome shotgun (WGS) entry which is preliminary data.</text>
</comment>
<feature type="compositionally biased region" description="Acidic residues" evidence="4">
    <location>
        <begin position="30"/>
        <end position="39"/>
    </location>
</feature>
<keyword evidence="2" id="KW-0808">Transferase</keyword>
<evidence type="ECO:0000256" key="2">
    <source>
        <dbReference type="ARBA" id="ARBA00022679"/>
    </source>
</evidence>
<comment type="cofactor">
    <cofactor evidence="1">
        <name>(R)-lipoate</name>
        <dbReference type="ChEBI" id="CHEBI:83088"/>
    </cofactor>
</comment>
<feature type="compositionally biased region" description="Basic and acidic residues" evidence="4">
    <location>
        <begin position="94"/>
        <end position="103"/>
    </location>
</feature>
<evidence type="ECO:0000313" key="7">
    <source>
        <dbReference type="Proteomes" id="UP000555552"/>
    </source>
</evidence>
<accession>A0A849BL09</accession>